<gene>
    <name evidence="2" type="ORF">ACFQY8_05670</name>
</gene>
<evidence type="ECO:0000313" key="3">
    <source>
        <dbReference type="Proteomes" id="UP001597036"/>
    </source>
</evidence>
<feature type="domain" description="NAD(P)-binding" evidence="1">
    <location>
        <begin position="7"/>
        <end position="196"/>
    </location>
</feature>
<organism evidence="2 3">
    <name type="scientific">Alloscardovia venturai</name>
    <dbReference type="NCBI Taxonomy" id="1769421"/>
    <lineage>
        <taxon>Bacteria</taxon>
        <taxon>Bacillati</taxon>
        <taxon>Actinomycetota</taxon>
        <taxon>Actinomycetes</taxon>
        <taxon>Bifidobacteriales</taxon>
        <taxon>Bifidobacteriaceae</taxon>
        <taxon>Alloscardovia</taxon>
    </lineage>
</organism>
<reference evidence="3" key="1">
    <citation type="journal article" date="2019" name="Int. J. Syst. Evol. Microbiol.">
        <title>The Global Catalogue of Microorganisms (GCM) 10K type strain sequencing project: providing services to taxonomists for standard genome sequencing and annotation.</title>
        <authorList>
            <consortium name="The Broad Institute Genomics Platform"/>
            <consortium name="The Broad Institute Genome Sequencing Center for Infectious Disease"/>
            <person name="Wu L."/>
            <person name="Ma J."/>
        </authorList>
    </citation>
    <scope>NUCLEOTIDE SEQUENCE [LARGE SCALE GENOMIC DNA]</scope>
    <source>
        <strain evidence="3">CCM 8604</strain>
    </source>
</reference>
<dbReference type="InterPro" id="IPR046173">
    <property type="entry name" value="DUF6175"/>
</dbReference>
<dbReference type="RefSeq" id="WP_377938922.1">
    <property type="nucleotide sequence ID" value="NZ_JBHTHQ010000021.1"/>
</dbReference>
<sequence>MKVFLAGAYGHLGSDILEVLVRAGHEVVAADLAHRSLPSGIMPSEFVTFDALHPRALEGHMNGVDVVISTVGLTSASSEVTNYDIDFRGNENILDEAKRAGVKHFVFVSVHGANPHKDDIPIVQAKGLFEQSLRESGISYTIIRPTGYFYDIIKVFKPMIEKGKVTLLKTNDGEPVSANVIDTPDLAQFIVEHMNDNDVTLDVGGKETYSYEDIARMCFEAAGKQTVIKYAPQFLFDMLTFFADITKNGRESVIRFSKWTLTHDMTSDIQYGTRSFKEYIRSNFAMAHTDESLSQQRAEA</sequence>
<dbReference type="PANTHER" id="PTHR12126:SF11">
    <property type="entry name" value="NADH DEHYDROGENASE [UBIQUINONE] 1 ALPHA SUBCOMPLEX SUBUNIT 9, MITOCHONDRIAL"/>
    <property type="match status" value="1"/>
</dbReference>
<dbReference type="SUPFAM" id="SSF51735">
    <property type="entry name" value="NAD(P)-binding Rossmann-fold domains"/>
    <property type="match status" value="1"/>
</dbReference>
<accession>A0ABW2Y7L2</accession>
<dbReference type="InterPro" id="IPR051207">
    <property type="entry name" value="ComplexI_NDUFA9_subunit"/>
</dbReference>
<dbReference type="InterPro" id="IPR016040">
    <property type="entry name" value="NAD(P)-bd_dom"/>
</dbReference>
<protein>
    <submittedName>
        <fullName evidence="2">DUF6175 family protein</fullName>
    </submittedName>
</protein>
<evidence type="ECO:0000259" key="1">
    <source>
        <dbReference type="Pfam" id="PF13460"/>
    </source>
</evidence>
<comment type="caution">
    <text evidence="2">The sequence shown here is derived from an EMBL/GenBank/DDBJ whole genome shotgun (WGS) entry which is preliminary data.</text>
</comment>
<dbReference type="Pfam" id="PF19672">
    <property type="entry name" value="DUF6175"/>
    <property type="match status" value="1"/>
</dbReference>
<name>A0ABW2Y7L2_9BIFI</name>
<dbReference type="PANTHER" id="PTHR12126">
    <property type="entry name" value="NADH-UBIQUINONE OXIDOREDUCTASE 39 KDA SUBUNIT-RELATED"/>
    <property type="match status" value="1"/>
</dbReference>
<dbReference type="Pfam" id="PF13460">
    <property type="entry name" value="NAD_binding_10"/>
    <property type="match status" value="1"/>
</dbReference>
<keyword evidence="3" id="KW-1185">Reference proteome</keyword>
<dbReference type="CDD" id="cd05243">
    <property type="entry name" value="SDR_a5"/>
    <property type="match status" value="1"/>
</dbReference>
<evidence type="ECO:0000313" key="2">
    <source>
        <dbReference type="EMBL" id="MFD0705229.1"/>
    </source>
</evidence>
<dbReference type="Gene3D" id="3.40.50.720">
    <property type="entry name" value="NAD(P)-binding Rossmann-like Domain"/>
    <property type="match status" value="1"/>
</dbReference>
<dbReference type="EMBL" id="JBHTHQ010000021">
    <property type="protein sequence ID" value="MFD0705229.1"/>
    <property type="molecule type" value="Genomic_DNA"/>
</dbReference>
<proteinExistence type="predicted"/>
<dbReference type="Proteomes" id="UP001597036">
    <property type="component" value="Unassembled WGS sequence"/>
</dbReference>
<dbReference type="InterPro" id="IPR036291">
    <property type="entry name" value="NAD(P)-bd_dom_sf"/>
</dbReference>